<evidence type="ECO:0000256" key="1">
    <source>
        <dbReference type="SAM" id="Coils"/>
    </source>
</evidence>
<name>A0AAD8H2G9_9APIA</name>
<keyword evidence="4" id="KW-1185">Reference proteome</keyword>
<dbReference type="AlphaFoldDB" id="A0AAD8H2G9"/>
<feature type="coiled-coil region" evidence="1">
    <location>
        <begin position="119"/>
        <end position="182"/>
    </location>
</feature>
<organism evidence="3 4">
    <name type="scientific">Heracleum sosnowskyi</name>
    <dbReference type="NCBI Taxonomy" id="360622"/>
    <lineage>
        <taxon>Eukaryota</taxon>
        <taxon>Viridiplantae</taxon>
        <taxon>Streptophyta</taxon>
        <taxon>Embryophyta</taxon>
        <taxon>Tracheophyta</taxon>
        <taxon>Spermatophyta</taxon>
        <taxon>Magnoliopsida</taxon>
        <taxon>eudicotyledons</taxon>
        <taxon>Gunneridae</taxon>
        <taxon>Pentapetalae</taxon>
        <taxon>asterids</taxon>
        <taxon>campanulids</taxon>
        <taxon>Apiales</taxon>
        <taxon>Apiaceae</taxon>
        <taxon>Apioideae</taxon>
        <taxon>apioid superclade</taxon>
        <taxon>Tordylieae</taxon>
        <taxon>Tordyliinae</taxon>
        <taxon>Heracleum</taxon>
    </lineage>
</organism>
<keyword evidence="1" id="KW-0175">Coiled coil</keyword>
<evidence type="ECO:0000313" key="3">
    <source>
        <dbReference type="EMBL" id="KAK1358498.1"/>
    </source>
</evidence>
<gene>
    <name evidence="3" type="ORF">POM88_051754</name>
</gene>
<comment type="caution">
    <text evidence="3">The sequence shown here is derived from an EMBL/GenBank/DDBJ whole genome shotgun (WGS) entry which is preliminary data.</text>
</comment>
<evidence type="ECO:0000313" key="4">
    <source>
        <dbReference type="Proteomes" id="UP001237642"/>
    </source>
</evidence>
<reference evidence="3" key="2">
    <citation type="submission" date="2023-05" db="EMBL/GenBank/DDBJ databases">
        <authorList>
            <person name="Schelkunov M.I."/>
        </authorList>
    </citation>
    <scope>NUCLEOTIDE SEQUENCE</scope>
    <source>
        <strain evidence="3">Hsosn_3</strain>
        <tissue evidence="3">Leaf</tissue>
    </source>
</reference>
<accession>A0AAD8H2G9</accession>
<feature type="region of interest" description="Disordered" evidence="2">
    <location>
        <begin position="1"/>
        <end position="37"/>
    </location>
</feature>
<sequence>MDASKVSSLPVVDQEMPPAVTRDGVPAAEIPSSLEEEEPIRDQIVPAQESDDRQLLMNAASVLKSQLTLKGLGYDYTSFGTEVNKIIAKHQEVEFFAERKQNWHEEDIRARHNHQVQCLSEVTQKLSSAEDQLSAATTNADSLKLKREVLIRGAILKLTEELSEVEERVKTLTAERDQCEEAIKS</sequence>
<protein>
    <submittedName>
        <fullName evidence="3">Uncharacterized protein</fullName>
    </submittedName>
</protein>
<dbReference type="Proteomes" id="UP001237642">
    <property type="component" value="Unassembled WGS sequence"/>
</dbReference>
<evidence type="ECO:0000256" key="2">
    <source>
        <dbReference type="SAM" id="MobiDB-lite"/>
    </source>
</evidence>
<proteinExistence type="predicted"/>
<dbReference type="EMBL" id="JAUIZM010000011">
    <property type="protein sequence ID" value="KAK1358498.1"/>
    <property type="molecule type" value="Genomic_DNA"/>
</dbReference>
<reference evidence="3" key="1">
    <citation type="submission" date="2023-02" db="EMBL/GenBank/DDBJ databases">
        <title>Genome of toxic invasive species Heracleum sosnowskyi carries increased number of genes despite the absence of recent whole-genome duplications.</title>
        <authorList>
            <person name="Schelkunov M."/>
            <person name="Shtratnikova V."/>
            <person name="Makarenko M."/>
            <person name="Klepikova A."/>
            <person name="Omelchenko D."/>
            <person name="Novikova G."/>
            <person name="Obukhova E."/>
            <person name="Bogdanov V."/>
            <person name="Penin A."/>
            <person name="Logacheva M."/>
        </authorList>
    </citation>
    <scope>NUCLEOTIDE SEQUENCE</scope>
    <source>
        <strain evidence="3">Hsosn_3</strain>
        <tissue evidence="3">Leaf</tissue>
    </source>
</reference>